<dbReference type="Gene3D" id="3.40.720.10">
    <property type="entry name" value="Alkaline Phosphatase, subunit A"/>
    <property type="match status" value="1"/>
</dbReference>
<protein>
    <recommendedName>
        <fullName evidence="1">Sulfatase N-terminal domain-containing protein</fullName>
    </recommendedName>
</protein>
<sequence length="106" mass="11221">VVLALVFALALPVAVVLLGDRAAPLCPGCNVVVISLDTLRADRTGVYTAGLPTTPALERLASGSVVFERAISQSAWTRPAHASMFTGLYPSEHGIVAMSERRRLHP</sequence>
<organism evidence="2">
    <name type="scientific">marine metagenome</name>
    <dbReference type="NCBI Taxonomy" id="408172"/>
    <lineage>
        <taxon>unclassified sequences</taxon>
        <taxon>metagenomes</taxon>
        <taxon>ecological metagenomes</taxon>
    </lineage>
</organism>
<name>A0A383AYU8_9ZZZZ</name>
<dbReference type="InterPro" id="IPR017850">
    <property type="entry name" value="Alkaline_phosphatase_core_sf"/>
</dbReference>
<dbReference type="AlphaFoldDB" id="A0A383AYU8"/>
<gene>
    <name evidence="2" type="ORF">METZ01_LOCUS465655</name>
</gene>
<feature type="domain" description="Sulfatase N-terminal" evidence="1">
    <location>
        <begin position="30"/>
        <end position="99"/>
    </location>
</feature>
<reference evidence="2" key="1">
    <citation type="submission" date="2018-05" db="EMBL/GenBank/DDBJ databases">
        <authorList>
            <person name="Lanie J.A."/>
            <person name="Ng W.-L."/>
            <person name="Kazmierczak K.M."/>
            <person name="Andrzejewski T.M."/>
            <person name="Davidsen T.M."/>
            <person name="Wayne K.J."/>
            <person name="Tettelin H."/>
            <person name="Glass J.I."/>
            <person name="Rusch D."/>
            <person name="Podicherti R."/>
            <person name="Tsui H.-C.T."/>
            <person name="Winkler M.E."/>
        </authorList>
    </citation>
    <scope>NUCLEOTIDE SEQUENCE</scope>
</reference>
<dbReference type="PANTHER" id="PTHR43751">
    <property type="entry name" value="SULFATASE"/>
    <property type="match status" value="1"/>
</dbReference>
<feature type="non-terminal residue" evidence="2">
    <location>
        <position position="1"/>
    </location>
</feature>
<dbReference type="Pfam" id="PF00884">
    <property type="entry name" value="Sulfatase"/>
    <property type="match status" value="1"/>
</dbReference>
<dbReference type="InterPro" id="IPR000917">
    <property type="entry name" value="Sulfatase_N"/>
</dbReference>
<dbReference type="InterPro" id="IPR052701">
    <property type="entry name" value="GAG_Ulvan_Degrading_Sulfatases"/>
</dbReference>
<dbReference type="PANTHER" id="PTHR43751:SF3">
    <property type="entry name" value="SULFATASE N-TERMINAL DOMAIN-CONTAINING PROTEIN"/>
    <property type="match status" value="1"/>
</dbReference>
<dbReference type="SUPFAM" id="SSF53649">
    <property type="entry name" value="Alkaline phosphatase-like"/>
    <property type="match status" value="1"/>
</dbReference>
<feature type="non-terminal residue" evidence="2">
    <location>
        <position position="106"/>
    </location>
</feature>
<proteinExistence type="predicted"/>
<evidence type="ECO:0000259" key="1">
    <source>
        <dbReference type="Pfam" id="PF00884"/>
    </source>
</evidence>
<dbReference type="EMBL" id="UINC01195985">
    <property type="protein sequence ID" value="SVE12801.1"/>
    <property type="molecule type" value="Genomic_DNA"/>
</dbReference>
<evidence type="ECO:0000313" key="2">
    <source>
        <dbReference type="EMBL" id="SVE12801.1"/>
    </source>
</evidence>
<accession>A0A383AYU8</accession>